<proteinExistence type="inferred from homology"/>
<feature type="active site" description="Charge relay system; for autoendoproteolytic cleavage activity" evidence="12">
    <location>
        <position position="261"/>
    </location>
</feature>
<comment type="pathway">
    <text evidence="12">Phospholipid metabolism; phosphatidylethanolamine biosynthesis; phosphatidylethanolamine from CDP-diacylglycerol: step 2/2.</text>
</comment>
<evidence type="ECO:0000256" key="8">
    <source>
        <dbReference type="ARBA" id="ARBA00023209"/>
    </source>
</evidence>
<keyword evidence="4 12" id="KW-0210">Decarboxylase</keyword>
<comment type="function">
    <text evidence="12">Catalyzes the formation of phosphatidylethanolamine (PtdEtn) from phosphatidylserine (PtdSer).</text>
</comment>
<keyword evidence="6 12" id="KW-0472">Membrane</keyword>
<evidence type="ECO:0000256" key="3">
    <source>
        <dbReference type="ARBA" id="ARBA00022516"/>
    </source>
</evidence>
<evidence type="ECO:0000313" key="13">
    <source>
        <dbReference type="EMBL" id="PQJ97146.1"/>
    </source>
</evidence>
<feature type="active site" description="Schiff-base intermediate with substrate; via pyruvic acid; for decarboxylase activity" evidence="12">
    <location>
        <position position="261"/>
    </location>
</feature>
<comment type="cofactor">
    <cofactor evidence="12">
        <name>pyruvate</name>
        <dbReference type="ChEBI" id="CHEBI:15361"/>
    </cofactor>
    <text evidence="12">Binds 1 pyruvoyl group covalently per subunit.</text>
</comment>
<evidence type="ECO:0000256" key="1">
    <source>
        <dbReference type="ARBA" id="ARBA00005189"/>
    </source>
</evidence>
<dbReference type="GO" id="GO:0005886">
    <property type="term" value="C:plasma membrane"/>
    <property type="evidence" value="ECO:0007669"/>
    <property type="project" value="UniProtKB-SubCell"/>
</dbReference>
<dbReference type="InterPro" id="IPR003817">
    <property type="entry name" value="PS_Dcarbxylase"/>
</dbReference>
<comment type="subcellular location">
    <subcellularLocation>
        <location evidence="12">Cell membrane</location>
        <topology evidence="12">Peripheral membrane protein</topology>
    </subcellularLocation>
</comment>
<organism evidence="13 14">
    <name type="scientific">Chromatium okenii</name>
    <dbReference type="NCBI Taxonomy" id="61644"/>
    <lineage>
        <taxon>Bacteria</taxon>
        <taxon>Pseudomonadati</taxon>
        <taxon>Pseudomonadota</taxon>
        <taxon>Gammaproteobacteria</taxon>
        <taxon>Chromatiales</taxon>
        <taxon>Chromatiaceae</taxon>
        <taxon>Chromatium</taxon>
    </lineage>
</organism>
<dbReference type="PANTHER" id="PTHR10067">
    <property type="entry name" value="PHOSPHATIDYLSERINE DECARBOXYLASE"/>
    <property type="match status" value="1"/>
</dbReference>
<keyword evidence="3 12" id="KW-0444">Lipid biosynthesis</keyword>
<dbReference type="UniPathway" id="UPA00558">
    <property type="reaction ID" value="UER00616"/>
</dbReference>
<dbReference type="InterPro" id="IPR033177">
    <property type="entry name" value="PSD-B"/>
</dbReference>
<dbReference type="EMBL" id="PPGH01000018">
    <property type="protein sequence ID" value="PQJ97146.1"/>
    <property type="molecule type" value="Genomic_DNA"/>
</dbReference>
<dbReference type="Proteomes" id="UP000239936">
    <property type="component" value="Unassembled WGS sequence"/>
</dbReference>
<comment type="PTM">
    <text evidence="12">Is synthesized initially as an inactive proenzyme. Formation of the active enzyme involves a self-maturation process in which the active site pyruvoyl group is generated from an internal serine residue via an autocatalytic post-translational modification. Two non-identical subunits are generated from the proenzyme in this reaction, and the pyruvate is formed at the N-terminus of the alpha chain, which is derived from the carboxyl end of the proenzyme. The autoendoproteolytic cleavage occurs by a canonical serine protease mechanism, in which the side chain hydroxyl group of the serine supplies its oxygen atom to form the C-terminus of the beta chain, while the remainder of the serine residue undergoes an oxidative deamination to produce ammonia and the pyruvoyl prosthetic group on the alpha chain. During this reaction, the Ser that is part of the protease active site of the proenzyme becomes the pyruvoyl prosthetic group, which constitutes an essential element of the active site of the mature decarboxylase.</text>
</comment>
<sequence length="294" mass="32374">MFQHQQSTVSFGERLFVALQHLLPQHQLSLLMHRLARVRWKPLKSLLIQNFARIYRIEMSLAVEPNLAAYPHFNAFFTRALRPEVRPLDSDPRAVLCPVDGAISQIGRINAGRVIQAKGQDYAVAELLGLTAAQAATFEGGSFITIYLSPRDYHRIHMPLAGALTAMTYVPGRLFSVNHSTAKLVSGLFARNERVVCHFDTATTELALVLVGAIFVGGIETVWAGEITPPHSGRVLQRWDYATSPLALERGAEMGRFNLGSTVILLLPPNAVTWESGLTAGDSVRLGQRLGRLS</sequence>
<keyword evidence="14" id="KW-1185">Reference proteome</keyword>
<comment type="subunit">
    <text evidence="12">Heterodimer of a large membrane-associated beta subunit and a small pyruvoyl-containing alpha subunit.</text>
</comment>
<keyword evidence="9 12" id="KW-0456">Lyase</keyword>
<reference evidence="13 14" key="1">
    <citation type="submission" date="2018-01" db="EMBL/GenBank/DDBJ databases">
        <title>The complete genome sequence of Chromatium okenii LaCa, a purple sulfur bacterium with a turbulent life.</title>
        <authorList>
            <person name="Luedin S.M."/>
            <person name="Liechti N."/>
            <person name="Storelli N."/>
            <person name="Danza F."/>
            <person name="Wittwer M."/>
            <person name="Pothier J.F."/>
            <person name="Tonolla M.A."/>
        </authorList>
    </citation>
    <scope>NUCLEOTIDE SEQUENCE [LARGE SCALE GENOMIC DNA]</scope>
    <source>
        <strain evidence="13 14">LaCa</strain>
    </source>
</reference>
<evidence type="ECO:0000313" key="14">
    <source>
        <dbReference type="Proteomes" id="UP000239936"/>
    </source>
</evidence>
<dbReference type="GO" id="GO:0004609">
    <property type="term" value="F:phosphatidylserine decarboxylase activity"/>
    <property type="evidence" value="ECO:0007669"/>
    <property type="project" value="UniProtKB-UniRule"/>
</dbReference>
<accession>A0A2S7XU13</accession>
<evidence type="ECO:0000256" key="6">
    <source>
        <dbReference type="ARBA" id="ARBA00023136"/>
    </source>
</evidence>
<dbReference type="AlphaFoldDB" id="A0A2S7XU13"/>
<evidence type="ECO:0000256" key="7">
    <source>
        <dbReference type="ARBA" id="ARBA00023145"/>
    </source>
</evidence>
<dbReference type="GO" id="GO:0006646">
    <property type="term" value="P:phosphatidylethanolamine biosynthetic process"/>
    <property type="evidence" value="ECO:0007669"/>
    <property type="project" value="UniProtKB-UniRule"/>
</dbReference>
<feature type="active site" description="Charge relay system; for autoendoproteolytic cleavage activity" evidence="12">
    <location>
        <position position="100"/>
    </location>
</feature>
<evidence type="ECO:0000256" key="9">
    <source>
        <dbReference type="ARBA" id="ARBA00023239"/>
    </source>
</evidence>
<evidence type="ECO:0000256" key="11">
    <source>
        <dbReference type="ARBA" id="ARBA00023317"/>
    </source>
</evidence>
<feature type="chain" id="PRO_5023282031" description="Phosphatidylserine decarboxylase alpha chain" evidence="12">
    <location>
        <begin position="261"/>
        <end position="294"/>
    </location>
</feature>
<gene>
    <name evidence="12 13" type="primary">psd</name>
    <name evidence="13" type="ORF">CXB77_04080</name>
</gene>
<dbReference type="EC" id="4.1.1.65" evidence="12"/>
<dbReference type="NCBIfam" id="TIGR00163">
    <property type="entry name" value="PS_decarb"/>
    <property type="match status" value="1"/>
</dbReference>
<comment type="catalytic activity">
    <reaction evidence="12">
        <text>a 1,2-diacyl-sn-glycero-3-phospho-L-serine + H(+) = a 1,2-diacyl-sn-glycero-3-phosphoethanolamine + CO2</text>
        <dbReference type="Rhea" id="RHEA:20828"/>
        <dbReference type="ChEBI" id="CHEBI:15378"/>
        <dbReference type="ChEBI" id="CHEBI:16526"/>
        <dbReference type="ChEBI" id="CHEBI:57262"/>
        <dbReference type="ChEBI" id="CHEBI:64612"/>
        <dbReference type="EC" id="4.1.1.65"/>
    </reaction>
</comment>
<dbReference type="OrthoDB" id="9802030at2"/>
<evidence type="ECO:0000256" key="10">
    <source>
        <dbReference type="ARBA" id="ARBA00023264"/>
    </source>
</evidence>
<dbReference type="InterPro" id="IPR033178">
    <property type="entry name" value="PSD_type1_pro"/>
</dbReference>
<feature type="active site" description="Charge relay system; for autoendoproteolytic cleavage activity" evidence="12">
    <location>
        <position position="157"/>
    </location>
</feature>
<dbReference type="RefSeq" id="WP_105072886.1">
    <property type="nucleotide sequence ID" value="NZ_JAFLKP010000090.1"/>
</dbReference>
<feature type="site" description="Cleavage (non-hydrolytic); by autocatalysis" evidence="12">
    <location>
        <begin position="260"/>
        <end position="261"/>
    </location>
</feature>
<comment type="caution">
    <text evidence="13">The sequence shown here is derived from an EMBL/GenBank/DDBJ whole genome shotgun (WGS) entry which is preliminary data.</text>
</comment>
<dbReference type="Pfam" id="PF02666">
    <property type="entry name" value="PS_Dcarbxylase"/>
    <property type="match status" value="1"/>
</dbReference>
<evidence type="ECO:0000256" key="12">
    <source>
        <dbReference type="HAMAP-Rule" id="MF_00662"/>
    </source>
</evidence>
<keyword evidence="8 12" id="KW-0594">Phospholipid biosynthesis</keyword>
<dbReference type="HAMAP" id="MF_00662">
    <property type="entry name" value="PS_decarb_PSD_B_type1"/>
    <property type="match status" value="1"/>
</dbReference>
<keyword evidence="7 12" id="KW-0865">Zymogen</keyword>
<evidence type="ECO:0000256" key="4">
    <source>
        <dbReference type="ARBA" id="ARBA00022793"/>
    </source>
</evidence>
<dbReference type="PANTHER" id="PTHR10067:SF6">
    <property type="entry name" value="PHOSPHATIDYLSERINE DECARBOXYLASE PROENZYME, MITOCHONDRIAL"/>
    <property type="match status" value="1"/>
</dbReference>
<protein>
    <recommendedName>
        <fullName evidence="12">Phosphatidylserine decarboxylase proenzyme</fullName>
        <ecNumber evidence="12">4.1.1.65</ecNumber>
    </recommendedName>
    <component>
        <recommendedName>
            <fullName evidence="12">Phosphatidylserine decarboxylase alpha chain</fullName>
        </recommendedName>
    </component>
    <component>
        <recommendedName>
            <fullName evidence="12">Phosphatidylserine decarboxylase beta chain</fullName>
        </recommendedName>
    </component>
</protein>
<feature type="chain" id="PRO_5023282032" description="Phosphatidylserine decarboxylase beta chain" evidence="12">
    <location>
        <begin position="1"/>
        <end position="260"/>
    </location>
</feature>
<comment type="pathway">
    <text evidence="1">Lipid metabolism.</text>
</comment>
<keyword evidence="5 12" id="KW-0443">Lipid metabolism</keyword>
<evidence type="ECO:0000256" key="5">
    <source>
        <dbReference type="ARBA" id="ARBA00023098"/>
    </source>
</evidence>
<name>A0A2S7XU13_9GAMM</name>
<keyword evidence="10 12" id="KW-1208">Phospholipid metabolism</keyword>
<keyword evidence="11 12" id="KW-0670">Pyruvate</keyword>
<keyword evidence="2 12" id="KW-1003">Cell membrane</keyword>
<evidence type="ECO:0000256" key="2">
    <source>
        <dbReference type="ARBA" id="ARBA00022475"/>
    </source>
</evidence>
<comment type="similarity">
    <text evidence="12">Belongs to the phosphatidylserine decarboxylase family. PSD-B subfamily. Prokaryotic type I sub-subfamily.</text>
</comment>
<feature type="modified residue" description="Pyruvic acid (Ser); by autocatalysis" evidence="12">
    <location>
        <position position="261"/>
    </location>
</feature>